<reference evidence="1" key="1">
    <citation type="submission" date="2020-06" db="EMBL/GenBank/DDBJ databases">
        <authorList>
            <person name="Li T."/>
            <person name="Hu X."/>
            <person name="Zhang T."/>
            <person name="Song X."/>
            <person name="Zhang H."/>
            <person name="Dai N."/>
            <person name="Sheng W."/>
            <person name="Hou X."/>
            <person name="Wei L."/>
        </authorList>
    </citation>
    <scope>NUCLEOTIDE SEQUENCE</scope>
    <source>
        <strain evidence="1">G02</strain>
        <tissue evidence="1">Leaf</tissue>
    </source>
</reference>
<reference evidence="1" key="2">
    <citation type="journal article" date="2024" name="Plant">
        <title>Genomic evolution and insights into agronomic trait innovations of Sesamum species.</title>
        <authorList>
            <person name="Miao H."/>
            <person name="Wang L."/>
            <person name="Qu L."/>
            <person name="Liu H."/>
            <person name="Sun Y."/>
            <person name="Le M."/>
            <person name="Wang Q."/>
            <person name="Wei S."/>
            <person name="Zheng Y."/>
            <person name="Lin W."/>
            <person name="Duan Y."/>
            <person name="Cao H."/>
            <person name="Xiong S."/>
            <person name="Wang X."/>
            <person name="Wei L."/>
            <person name="Li C."/>
            <person name="Ma Q."/>
            <person name="Ju M."/>
            <person name="Zhao R."/>
            <person name="Li G."/>
            <person name="Mu C."/>
            <person name="Tian Q."/>
            <person name="Mei H."/>
            <person name="Zhang T."/>
            <person name="Gao T."/>
            <person name="Zhang H."/>
        </authorList>
    </citation>
    <scope>NUCLEOTIDE SEQUENCE</scope>
    <source>
        <strain evidence="1">G02</strain>
    </source>
</reference>
<dbReference type="AlphaFoldDB" id="A0AAW2K4S5"/>
<sequence>MPPLLHPYEKEHARRASNLVAGFLARDLKKPPSSHPCAKALALTSWVAVGTSKATMLKCWRYTFRGSPSFWRMEKRPNSVFRCFLLLANWCRKRERNSWKLPITAGGNWLNHCYTAWAKVVTKTRHFILSVYQCSRVTFSKQDKCSRGSVVPSYLAMAGVRQFMGSSSAITPSVKGMLACS</sequence>
<gene>
    <name evidence="1" type="ORF">Sradi_6431000</name>
</gene>
<name>A0AAW2K4S5_SESRA</name>
<proteinExistence type="predicted"/>
<protein>
    <submittedName>
        <fullName evidence="1">Uncharacterized protein</fullName>
    </submittedName>
</protein>
<organism evidence="1">
    <name type="scientific">Sesamum radiatum</name>
    <name type="common">Black benniseed</name>
    <dbReference type="NCBI Taxonomy" id="300843"/>
    <lineage>
        <taxon>Eukaryota</taxon>
        <taxon>Viridiplantae</taxon>
        <taxon>Streptophyta</taxon>
        <taxon>Embryophyta</taxon>
        <taxon>Tracheophyta</taxon>
        <taxon>Spermatophyta</taxon>
        <taxon>Magnoliopsida</taxon>
        <taxon>eudicotyledons</taxon>
        <taxon>Gunneridae</taxon>
        <taxon>Pentapetalae</taxon>
        <taxon>asterids</taxon>
        <taxon>lamiids</taxon>
        <taxon>Lamiales</taxon>
        <taxon>Pedaliaceae</taxon>
        <taxon>Sesamum</taxon>
    </lineage>
</organism>
<accession>A0AAW2K4S5</accession>
<evidence type="ECO:0000313" key="1">
    <source>
        <dbReference type="EMBL" id="KAL0301542.1"/>
    </source>
</evidence>
<dbReference type="EMBL" id="JACGWJ010000030">
    <property type="protein sequence ID" value="KAL0301542.1"/>
    <property type="molecule type" value="Genomic_DNA"/>
</dbReference>
<comment type="caution">
    <text evidence="1">The sequence shown here is derived from an EMBL/GenBank/DDBJ whole genome shotgun (WGS) entry which is preliminary data.</text>
</comment>